<accession>A0A917MEB3</accession>
<dbReference type="Proteomes" id="UP000633278">
    <property type="component" value="Unassembled WGS sequence"/>
</dbReference>
<gene>
    <name evidence="4" type="primary">purF</name>
    <name evidence="4" type="ORF">GCM10011416_07010</name>
</gene>
<evidence type="ECO:0000259" key="3">
    <source>
        <dbReference type="PROSITE" id="PS51278"/>
    </source>
</evidence>
<keyword evidence="1" id="KW-0808">Transferase</keyword>
<keyword evidence="5" id="KW-1185">Reference proteome</keyword>
<feature type="domain" description="Glutamine amidotransferase type-2" evidence="3">
    <location>
        <begin position="9"/>
        <end position="303"/>
    </location>
</feature>
<evidence type="ECO:0000256" key="1">
    <source>
        <dbReference type="ARBA" id="ARBA00022679"/>
    </source>
</evidence>
<keyword evidence="2" id="KW-0315">Glutamine amidotransferase</keyword>
<dbReference type="InterPro" id="IPR029057">
    <property type="entry name" value="PRTase-like"/>
</dbReference>
<dbReference type="RefSeq" id="WP_188597883.1">
    <property type="nucleotide sequence ID" value="NZ_BMJW01000001.1"/>
</dbReference>
<dbReference type="Gene3D" id="3.40.50.2020">
    <property type="match status" value="1"/>
</dbReference>
<evidence type="ECO:0000313" key="5">
    <source>
        <dbReference type="Proteomes" id="UP000633278"/>
    </source>
</evidence>
<proteinExistence type="predicted"/>
<dbReference type="SUPFAM" id="SSF56235">
    <property type="entry name" value="N-terminal nucleophile aminohydrolases (Ntn hydrolases)"/>
    <property type="match status" value="1"/>
</dbReference>
<reference evidence="4" key="1">
    <citation type="journal article" date="2014" name="Int. J. Syst. Evol. Microbiol.">
        <title>Complete genome sequence of Corynebacterium casei LMG S-19264T (=DSM 44701T), isolated from a smear-ripened cheese.</title>
        <authorList>
            <consortium name="US DOE Joint Genome Institute (JGI-PGF)"/>
            <person name="Walter F."/>
            <person name="Albersmeier A."/>
            <person name="Kalinowski J."/>
            <person name="Ruckert C."/>
        </authorList>
    </citation>
    <scope>NUCLEOTIDE SEQUENCE</scope>
    <source>
        <strain evidence="4">CGMCC 1.15763</strain>
    </source>
</reference>
<dbReference type="CDD" id="cd06223">
    <property type="entry name" value="PRTases_typeI"/>
    <property type="match status" value="1"/>
</dbReference>
<dbReference type="InterPro" id="IPR029055">
    <property type="entry name" value="Ntn_hydrolases_N"/>
</dbReference>
<dbReference type="InterPro" id="IPR017932">
    <property type="entry name" value="GATase_2_dom"/>
</dbReference>
<evidence type="ECO:0000256" key="2">
    <source>
        <dbReference type="ARBA" id="ARBA00022962"/>
    </source>
</evidence>
<evidence type="ECO:0000313" key="4">
    <source>
        <dbReference type="EMBL" id="GGG92666.1"/>
    </source>
</evidence>
<dbReference type="GO" id="GO:0016740">
    <property type="term" value="F:transferase activity"/>
    <property type="evidence" value="ECO:0007669"/>
    <property type="project" value="UniProtKB-KW"/>
</dbReference>
<dbReference type="PANTHER" id="PTHR11907">
    <property type="entry name" value="AMIDOPHOSPHORIBOSYLTRANSFERASE"/>
    <property type="match status" value="1"/>
</dbReference>
<reference evidence="4" key="2">
    <citation type="submission" date="2020-09" db="EMBL/GenBank/DDBJ databases">
        <authorList>
            <person name="Sun Q."/>
            <person name="Zhou Y."/>
        </authorList>
    </citation>
    <scope>NUCLEOTIDE SEQUENCE</scope>
    <source>
        <strain evidence="4">CGMCC 1.15763</strain>
    </source>
</reference>
<dbReference type="SUPFAM" id="SSF53271">
    <property type="entry name" value="PRTase-like"/>
    <property type="match status" value="1"/>
</dbReference>
<organism evidence="4 5">
    <name type="scientific">Polaribacter pacificus</name>
    <dbReference type="NCBI Taxonomy" id="1775173"/>
    <lineage>
        <taxon>Bacteria</taxon>
        <taxon>Pseudomonadati</taxon>
        <taxon>Bacteroidota</taxon>
        <taxon>Flavobacteriia</taxon>
        <taxon>Flavobacteriales</taxon>
        <taxon>Flavobacteriaceae</taxon>
    </lineage>
</organism>
<name>A0A917MEB3_9FLAO</name>
<dbReference type="InterPro" id="IPR000836">
    <property type="entry name" value="PRTase_dom"/>
</dbReference>
<sequence>MSDALKHECGIAMVRLLKPLQYYKDKYGSAFYGINKMYLLMEKQHNRGQDGAGFASVKFNVEPGTRYISRIRSNKSQPIQDVFAQINERLNGVLENNPTQKDNVAWQEENMPYVGNLFLGHVRYGTFGKNSIESVHPFLRQSNWKHQNLIVAGNFNMTNSNQLLEELIELGQHPKEFTDTVTVMEKIGHFLEAEVADLYLRAKEKGFSKKDASPFIEEHIDLQKVLYRSAKNWDGGYAMAGLLGHGDAFVLRDPSGIRPTYFYQDDEVVVVASERPVIQTVFNVDFDKVQELERGHALIVKKSGDTAVVPVLDQKPKKSCSFERIYFSRGSDAAIYEERKNLGKFVFPKVLESIDNDISNTVFSYIPNTAETSFYGMTEAAEDVLNQQKTAQILAGGGKLSAQRVTEILSERPRFEKIAIKDAKLRTFIADDSSRDDLVEHVYDITYGVVKPTDNLVIIDDSIVRGTTLKKSIIKILDRLQPKKIVVVSSAPQIRYPDCYGIDMARINDFIAFKAAIELLKDTDQYSIVDQVYQKAIAQREKPDSEIINHVKEIYAPFSTEEVSEKIASMLRTSEIVADVEVIFQSVEGLHKACPDNLGDWYFTGDYPTDGGHRVVNEAFINFYEGNDKRAY</sequence>
<dbReference type="AlphaFoldDB" id="A0A917MEB3"/>
<dbReference type="EMBL" id="BMJW01000001">
    <property type="protein sequence ID" value="GGG92666.1"/>
    <property type="molecule type" value="Genomic_DNA"/>
</dbReference>
<dbReference type="Gene3D" id="3.60.20.10">
    <property type="entry name" value="Glutamine Phosphoribosylpyrophosphate, subunit 1, domain 1"/>
    <property type="match status" value="1"/>
</dbReference>
<dbReference type="PROSITE" id="PS51278">
    <property type="entry name" value="GATASE_TYPE_2"/>
    <property type="match status" value="1"/>
</dbReference>
<protein>
    <submittedName>
        <fullName evidence="4">Amidophosphoribosyltransferase</fullName>
    </submittedName>
</protein>
<comment type="caution">
    <text evidence="4">The sequence shown here is derived from an EMBL/GenBank/DDBJ whole genome shotgun (WGS) entry which is preliminary data.</text>
</comment>